<dbReference type="InterPro" id="IPR052021">
    <property type="entry name" value="Type-I_RS_S_subunit"/>
</dbReference>
<evidence type="ECO:0000256" key="2">
    <source>
        <dbReference type="ARBA" id="ARBA00022747"/>
    </source>
</evidence>
<evidence type="ECO:0000256" key="1">
    <source>
        <dbReference type="ARBA" id="ARBA00010923"/>
    </source>
</evidence>
<dbReference type="InterPro" id="IPR000055">
    <property type="entry name" value="Restrct_endonuc_typeI_TRD"/>
</dbReference>
<dbReference type="GO" id="GO:0009307">
    <property type="term" value="P:DNA restriction-modification system"/>
    <property type="evidence" value="ECO:0007669"/>
    <property type="project" value="UniProtKB-KW"/>
</dbReference>
<reference evidence="5 6" key="1">
    <citation type="journal article" date="2015" name="Genome Announc.">
        <title>Genome Sequence of Ureaplasma diversum Strain ATCC 49782.</title>
        <authorList>
            <person name="Marques L.M."/>
            <person name="Guimaraes A.M."/>
            <person name="Martins H.B."/>
            <person name="Rezende I.S."/>
            <person name="Barbosa M.S."/>
            <person name="Campos G.B."/>
            <person name="do Nascimento N.C."/>
            <person name="Dos Santos A.P."/>
            <person name="Amorim A.T."/>
            <person name="Santos V.M."/>
            <person name="Messick J.B."/>
            <person name="Timenetsky J."/>
        </authorList>
    </citation>
    <scope>NUCLEOTIDE SEQUENCE [LARGE SCALE GENOMIC DNA]</scope>
    <source>
        <strain evidence="5 6">ATCC 49782</strain>
    </source>
</reference>
<dbReference type="Gene3D" id="3.90.220.20">
    <property type="entry name" value="DNA methylase specificity domains"/>
    <property type="match status" value="1"/>
</dbReference>
<dbReference type="Pfam" id="PF01420">
    <property type="entry name" value="Methylase_S"/>
    <property type="match status" value="1"/>
</dbReference>
<organism evidence="5 6">
    <name type="scientific">Ureaplasma diversum</name>
    <dbReference type="NCBI Taxonomy" id="42094"/>
    <lineage>
        <taxon>Bacteria</taxon>
        <taxon>Bacillati</taxon>
        <taxon>Mycoplasmatota</taxon>
        <taxon>Mycoplasmoidales</taxon>
        <taxon>Mycoplasmoidaceae</taxon>
        <taxon>Ureaplasma</taxon>
    </lineage>
</organism>
<dbReference type="HOGENOM" id="CLU_021095_9_1_14"/>
<dbReference type="EMBL" id="CP009770">
    <property type="protein sequence ID" value="AJQ45654.1"/>
    <property type="molecule type" value="Genomic_DNA"/>
</dbReference>
<sequence>MKLLYDYWFTQFDFPDENGKPYKSSGGEMVWNIALKKNIPKEWGVKHLSELCDIVLGGTPSTTNSQYWNGHINWLNSGEISQFPVVASAKKITSEGQVNSSTKLMTKGTTVISITGNIRISYLAINSCANQSIVGILENNQIKCAFIHQYLSRLISNFTTISSGNCQKHINKAVIEEALILIPKHRILQEYYQLVIPLYENISNNALKNQELIKLRDFLLPLLMNGQATIKD</sequence>
<dbReference type="PATRIC" id="fig|42094.4.peg.129"/>
<proteinExistence type="inferred from homology"/>
<dbReference type="GO" id="GO:0003677">
    <property type="term" value="F:DNA binding"/>
    <property type="evidence" value="ECO:0007669"/>
    <property type="project" value="UniProtKB-KW"/>
</dbReference>
<keyword evidence="2" id="KW-0680">Restriction system</keyword>
<dbReference type="STRING" id="42094.JM47_00710"/>
<name>A0A0C5RQF7_9BACT</name>
<feature type="domain" description="Type I restriction modification DNA specificity" evidence="4">
    <location>
        <begin position="40"/>
        <end position="210"/>
    </location>
</feature>
<protein>
    <recommendedName>
        <fullName evidence="4">Type I restriction modification DNA specificity domain-containing protein</fullName>
    </recommendedName>
</protein>
<dbReference type="Gene3D" id="1.10.287.1120">
    <property type="entry name" value="Bipartite methylase S protein"/>
    <property type="match status" value="1"/>
</dbReference>
<gene>
    <name evidence="5" type="ORF">JM47_00710</name>
</gene>
<keyword evidence="3" id="KW-0238">DNA-binding</keyword>
<dbReference type="AlphaFoldDB" id="A0A0C5RQF7"/>
<dbReference type="SUPFAM" id="SSF116734">
    <property type="entry name" value="DNA methylase specificity domain"/>
    <property type="match status" value="1"/>
</dbReference>
<dbReference type="KEGG" id="ude:JM47_00710"/>
<comment type="similarity">
    <text evidence="1">Belongs to the type-I restriction system S methylase family.</text>
</comment>
<dbReference type="Proteomes" id="UP000032261">
    <property type="component" value="Chromosome"/>
</dbReference>
<evidence type="ECO:0000313" key="6">
    <source>
        <dbReference type="Proteomes" id="UP000032261"/>
    </source>
</evidence>
<accession>A0A0C5RQF7</accession>
<dbReference type="PANTHER" id="PTHR30408:SF13">
    <property type="entry name" value="TYPE I RESTRICTION ENZYME HINDI SPECIFICITY SUBUNIT"/>
    <property type="match status" value="1"/>
</dbReference>
<dbReference type="PANTHER" id="PTHR30408">
    <property type="entry name" value="TYPE-1 RESTRICTION ENZYME ECOKI SPECIFICITY PROTEIN"/>
    <property type="match status" value="1"/>
</dbReference>
<evidence type="ECO:0000256" key="3">
    <source>
        <dbReference type="ARBA" id="ARBA00023125"/>
    </source>
</evidence>
<evidence type="ECO:0000313" key="5">
    <source>
        <dbReference type="EMBL" id="AJQ45654.1"/>
    </source>
</evidence>
<dbReference type="InterPro" id="IPR044946">
    <property type="entry name" value="Restrct_endonuc_typeI_TRD_sf"/>
</dbReference>
<dbReference type="CDD" id="cd17243">
    <property type="entry name" value="RMtype1_S_AchA6I-TRD2-CR2_like"/>
    <property type="match status" value="1"/>
</dbReference>
<evidence type="ECO:0000259" key="4">
    <source>
        <dbReference type="Pfam" id="PF01420"/>
    </source>
</evidence>